<evidence type="ECO:0000313" key="2">
    <source>
        <dbReference type="EMBL" id="VAW40903.1"/>
    </source>
</evidence>
<dbReference type="AlphaFoldDB" id="A0A3B0VKZ5"/>
<proteinExistence type="predicted"/>
<gene>
    <name evidence="2" type="ORF">MNBD_DELTA03-356</name>
</gene>
<keyword evidence="1" id="KW-0732">Signal</keyword>
<dbReference type="InterPro" id="IPR007428">
    <property type="entry name" value="MlaA"/>
</dbReference>
<dbReference type="GO" id="GO:0120010">
    <property type="term" value="P:intermembrane phospholipid transfer"/>
    <property type="evidence" value="ECO:0007669"/>
    <property type="project" value="TreeGrafter"/>
</dbReference>
<dbReference type="PRINTS" id="PR01805">
    <property type="entry name" value="VACJLIPOPROT"/>
</dbReference>
<dbReference type="PANTHER" id="PTHR30035:SF3">
    <property type="entry name" value="INTERMEMBRANE PHOSPHOLIPID TRANSPORT SYSTEM LIPOPROTEIN MLAA"/>
    <property type="match status" value="1"/>
</dbReference>
<sequence length="374" mass="42249">MRFKIVALLVAIFIWGPNYIHPARAAEDILENDLAAYNQPEIKINDPLEPLNRVFFQFNDKLYTYVLKPTAKTWKFILPQPLRASLWSAFHNFLTPVRLVNDLLQGEFAASGVELSRFVLNTTVGVGGLGDPAQYVFHLQTSDEDLGQTLGHYGVGEGFYICWPFLGPSNLRDTVGMAGDSFLDPVTYMISSDWKALLAVHAVRKVNYISLNIGEYEQFKEAAFDPYTAMKEFYTKNRRQKIKNKLIRHANGDNNNVGDYRHIAIDKSNRNNKKARPEVPSLASSKARPVAVHDVHDKFFVQVGVFWRHDGMRDLSRRLTAIGRKTLVVTYNRGDYSFYGLQVPAGSNFMAAKTIELQLSAAGFHDTMVVSHAL</sequence>
<evidence type="ECO:0000256" key="1">
    <source>
        <dbReference type="ARBA" id="ARBA00022729"/>
    </source>
</evidence>
<reference evidence="2" key="1">
    <citation type="submission" date="2018-06" db="EMBL/GenBank/DDBJ databases">
        <authorList>
            <person name="Zhirakovskaya E."/>
        </authorList>
    </citation>
    <scope>NUCLEOTIDE SEQUENCE</scope>
</reference>
<name>A0A3B0VKZ5_9ZZZZ</name>
<protein>
    <submittedName>
        <fullName evidence="2">Outer-membrane-phospholipid-binding lipoprotein MlaA</fullName>
    </submittedName>
</protein>
<dbReference type="PANTHER" id="PTHR30035">
    <property type="entry name" value="LIPOPROTEIN VACJ-RELATED"/>
    <property type="match status" value="1"/>
</dbReference>
<organism evidence="2">
    <name type="scientific">hydrothermal vent metagenome</name>
    <dbReference type="NCBI Taxonomy" id="652676"/>
    <lineage>
        <taxon>unclassified sequences</taxon>
        <taxon>metagenomes</taxon>
        <taxon>ecological metagenomes</taxon>
    </lineage>
</organism>
<dbReference type="EMBL" id="UOEX01000358">
    <property type="protein sequence ID" value="VAW40903.1"/>
    <property type="molecule type" value="Genomic_DNA"/>
</dbReference>
<accession>A0A3B0VKZ5</accession>
<dbReference type="GO" id="GO:0016020">
    <property type="term" value="C:membrane"/>
    <property type="evidence" value="ECO:0007669"/>
    <property type="project" value="InterPro"/>
</dbReference>
<dbReference type="Pfam" id="PF04333">
    <property type="entry name" value="MlaA"/>
    <property type="match status" value="1"/>
</dbReference>
<keyword evidence="2" id="KW-0449">Lipoprotein</keyword>